<keyword evidence="1" id="KW-0862">Zinc</keyword>
<proteinExistence type="predicted"/>
<dbReference type="InterPro" id="IPR036236">
    <property type="entry name" value="Znf_C2H2_sf"/>
</dbReference>
<evidence type="ECO:0000256" key="1">
    <source>
        <dbReference type="PROSITE-ProRule" id="PRU00042"/>
    </source>
</evidence>
<dbReference type="PROSITE" id="PS00028">
    <property type="entry name" value="ZINC_FINGER_C2H2_1"/>
    <property type="match status" value="1"/>
</dbReference>
<gene>
    <name evidence="3" type="ORF">QLX08_006806</name>
</gene>
<dbReference type="Gene3D" id="3.30.160.60">
    <property type="entry name" value="Classic Zinc Finger"/>
    <property type="match status" value="1"/>
</dbReference>
<dbReference type="AlphaFoldDB" id="A0AAW0ZUV3"/>
<keyword evidence="1" id="KW-0479">Metal-binding</keyword>
<comment type="caution">
    <text evidence="3">The sequence shown here is derived from an EMBL/GenBank/DDBJ whole genome shotgun (WGS) entry which is preliminary data.</text>
</comment>
<evidence type="ECO:0000313" key="4">
    <source>
        <dbReference type="Proteomes" id="UP001432146"/>
    </source>
</evidence>
<dbReference type="Proteomes" id="UP001432146">
    <property type="component" value="Unassembled WGS sequence"/>
</dbReference>
<feature type="domain" description="C2H2-type" evidence="2">
    <location>
        <begin position="84"/>
        <end position="112"/>
    </location>
</feature>
<evidence type="ECO:0000313" key="3">
    <source>
        <dbReference type="EMBL" id="KAK9300448.1"/>
    </source>
</evidence>
<keyword evidence="1" id="KW-0863">Zinc-finger</keyword>
<dbReference type="SMART" id="SM00355">
    <property type="entry name" value="ZnF_C2H2"/>
    <property type="match status" value="2"/>
</dbReference>
<protein>
    <recommendedName>
        <fullName evidence="2">C2H2-type domain-containing protein</fullName>
    </recommendedName>
</protein>
<organism evidence="3 4">
    <name type="scientific">Tetragonisca angustula</name>
    <dbReference type="NCBI Taxonomy" id="166442"/>
    <lineage>
        <taxon>Eukaryota</taxon>
        <taxon>Metazoa</taxon>
        <taxon>Ecdysozoa</taxon>
        <taxon>Arthropoda</taxon>
        <taxon>Hexapoda</taxon>
        <taxon>Insecta</taxon>
        <taxon>Pterygota</taxon>
        <taxon>Neoptera</taxon>
        <taxon>Endopterygota</taxon>
        <taxon>Hymenoptera</taxon>
        <taxon>Apocrita</taxon>
        <taxon>Aculeata</taxon>
        <taxon>Apoidea</taxon>
        <taxon>Anthophila</taxon>
        <taxon>Apidae</taxon>
        <taxon>Tetragonisca</taxon>
    </lineage>
</organism>
<accession>A0AAW0ZUV3</accession>
<sequence>MGTEENGGKHYCKAPHVDNTSLVESTLCIVFHYFAEPQIVAWGSRNGCFRSVESFTCHQCGRSYQMRHNLVKHLRFECGGQKHFACNLCPARYTQNGKLRQHMLNAHNIFVPPRKTWMRSAYS</sequence>
<keyword evidence="4" id="KW-1185">Reference proteome</keyword>
<name>A0AAW0ZUV3_9HYME</name>
<dbReference type="SUPFAM" id="SSF57667">
    <property type="entry name" value="beta-beta-alpha zinc fingers"/>
    <property type="match status" value="1"/>
</dbReference>
<dbReference type="GO" id="GO:0008270">
    <property type="term" value="F:zinc ion binding"/>
    <property type="evidence" value="ECO:0007669"/>
    <property type="project" value="UniProtKB-KW"/>
</dbReference>
<dbReference type="EMBL" id="JAWNGG020000126">
    <property type="protein sequence ID" value="KAK9300448.1"/>
    <property type="molecule type" value="Genomic_DNA"/>
</dbReference>
<dbReference type="PROSITE" id="PS50157">
    <property type="entry name" value="ZINC_FINGER_C2H2_2"/>
    <property type="match status" value="2"/>
</dbReference>
<feature type="domain" description="C2H2-type" evidence="2">
    <location>
        <begin position="55"/>
        <end position="82"/>
    </location>
</feature>
<reference evidence="3 4" key="1">
    <citation type="submission" date="2024-05" db="EMBL/GenBank/DDBJ databases">
        <title>The nuclear and mitochondrial genome assemblies of Tetragonisca angustula (Apidae: Meliponini), a tiny yet remarkable pollinator in the Neotropics.</title>
        <authorList>
            <person name="Ferrari R."/>
            <person name="Ricardo P.C."/>
            <person name="Dias F.C."/>
            <person name="Araujo N.S."/>
            <person name="Soares D.O."/>
            <person name="Zhou Q.-S."/>
            <person name="Zhu C.-D."/>
            <person name="Coutinho L."/>
            <person name="Airas M.C."/>
            <person name="Batista T.M."/>
        </authorList>
    </citation>
    <scope>NUCLEOTIDE SEQUENCE [LARGE SCALE GENOMIC DNA]</scope>
    <source>
        <strain evidence="3">ASF017062</strain>
        <tissue evidence="3">Abdomen</tissue>
    </source>
</reference>
<evidence type="ECO:0000259" key="2">
    <source>
        <dbReference type="PROSITE" id="PS50157"/>
    </source>
</evidence>
<dbReference type="InterPro" id="IPR013087">
    <property type="entry name" value="Znf_C2H2_type"/>
</dbReference>
<dbReference type="Pfam" id="PF00096">
    <property type="entry name" value="zf-C2H2"/>
    <property type="match status" value="2"/>
</dbReference>